<sequence length="270" mass="30469">MSSKHKYALLESAAAVHPHEVNAHWWRRLRLTAYLIVPIITSIGSFLFGVHISESRSVCTEGAACWSAELAAMERRPVQFSGAFNFTNRYRAPPSDVLDEEWNRFTHHALIDGTASLIAVTADDIMKANLTADSRLFDSTVEYGQVNGGGHMATLEMFHQLHCLNMLRKAVHSDYYEKIGQAGSRSDKMATHLDHCIEILRQVITCYGDTGLITYHWVQGNPVPYPDFSTWHQCRDPEEILAWAKEREAPIQVKVEKALFPNVFELGEAP</sequence>
<evidence type="ECO:0000256" key="3">
    <source>
        <dbReference type="SAM" id="Phobius"/>
    </source>
</evidence>
<keyword evidence="3" id="KW-1133">Transmembrane helix</keyword>
<feature type="transmembrane region" description="Helical" evidence="3">
    <location>
        <begin position="31"/>
        <end position="52"/>
    </location>
</feature>
<comment type="similarity">
    <text evidence="2">Belongs to the ustYa family.</text>
</comment>
<proteinExistence type="inferred from homology"/>
<dbReference type="PANTHER" id="PTHR33365:SF4">
    <property type="entry name" value="CYCLOCHLOROTINE BIOSYNTHESIS PROTEIN O"/>
    <property type="match status" value="1"/>
</dbReference>
<keyword evidence="3" id="KW-0812">Transmembrane</keyword>
<comment type="pathway">
    <text evidence="1">Mycotoxin biosynthesis.</text>
</comment>
<keyword evidence="5" id="KW-1185">Reference proteome</keyword>
<evidence type="ECO:0008006" key="6">
    <source>
        <dbReference type="Google" id="ProtNLM"/>
    </source>
</evidence>
<protein>
    <recommendedName>
        <fullName evidence="6">Tat pathway signal sequence</fullName>
    </recommendedName>
</protein>
<accession>A0A168DII4</accession>
<gene>
    <name evidence="4" type="ORF">LEL_08440</name>
</gene>
<evidence type="ECO:0000256" key="2">
    <source>
        <dbReference type="ARBA" id="ARBA00035112"/>
    </source>
</evidence>
<organism evidence="4 5">
    <name type="scientific">Akanthomyces lecanii RCEF 1005</name>
    <dbReference type="NCBI Taxonomy" id="1081108"/>
    <lineage>
        <taxon>Eukaryota</taxon>
        <taxon>Fungi</taxon>
        <taxon>Dikarya</taxon>
        <taxon>Ascomycota</taxon>
        <taxon>Pezizomycotina</taxon>
        <taxon>Sordariomycetes</taxon>
        <taxon>Hypocreomycetidae</taxon>
        <taxon>Hypocreales</taxon>
        <taxon>Cordycipitaceae</taxon>
        <taxon>Akanthomyces</taxon>
        <taxon>Cordyceps confragosa</taxon>
    </lineage>
</organism>
<dbReference type="Pfam" id="PF11807">
    <property type="entry name" value="UstYa"/>
    <property type="match status" value="1"/>
</dbReference>
<dbReference type="STRING" id="1081108.A0A168DII4"/>
<dbReference type="InterPro" id="IPR021765">
    <property type="entry name" value="UstYa-like"/>
</dbReference>
<evidence type="ECO:0000313" key="4">
    <source>
        <dbReference type="EMBL" id="OAA72656.1"/>
    </source>
</evidence>
<keyword evidence="3" id="KW-0472">Membrane</keyword>
<reference evidence="4 5" key="1">
    <citation type="journal article" date="2016" name="Genome Biol. Evol.">
        <title>Divergent and convergent evolution of fungal pathogenicity.</title>
        <authorList>
            <person name="Shang Y."/>
            <person name="Xiao G."/>
            <person name="Zheng P."/>
            <person name="Cen K."/>
            <person name="Zhan S."/>
            <person name="Wang C."/>
        </authorList>
    </citation>
    <scope>NUCLEOTIDE SEQUENCE [LARGE SCALE GENOMIC DNA]</scope>
    <source>
        <strain evidence="4 5">RCEF 1005</strain>
    </source>
</reference>
<comment type="caution">
    <text evidence="4">The sequence shown here is derived from an EMBL/GenBank/DDBJ whole genome shotgun (WGS) entry which is preliminary data.</text>
</comment>
<name>A0A168DII4_CORDF</name>
<dbReference type="OrthoDB" id="3687641at2759"/>
<dbReference type="Proteomes" id="UP000076881">
    <property type="component" value="Unassembled WGS sequence"/>
</dbReference>
<dbReference type="GO" id="GO:0043386">
    <property type="term" value="P:mycotoxin biosynthetic process"/>
    <property type="evidence" value="ECO:0007669"/>
    <property type="project" value="InterPro"/>
</dbReference>
<dbReference type="AlphaFoldDB" id="A0A168DII4"/>
<evidence type="ECO:0000313" key="5">
    <source>
        <dbReference type="Proteomes" id="UP000076881"/>
    </source>
</evidence>
<dbReference type="PANTHER" id="PTHR33365">
    <property type="entry name" value="YALI0B05434P"/>
    <property type="match status" value="1"/>
</dbReference>
<evidence type="ECO:0000256" key="1">
    <source>
        <dbReference type="ARBA" id="ARBA00004685"/>
    </source>
</evidence>
<dbReference type="EMBL" id="AZHF01000007">
    <property type="protein sequence ID" value="OAA72656.1"/>
    <property type="molecule type" value="Genomic_DNA"/>
</dbReference>